<dbReference type="InterPro" id="IPR036291">
    <property type="entry name" value="NAD(P)-bd_dom_sf"/>
</dbReference>
<feature type="active site" description="Proton acceptor" evidence="10">
    <location>
        <position position="156"/>
    </location>
</feature>
<evidence type="ECO:0000256" key="5">
    <source>
        <dbReference type="ARBA" id="ARBA00022832"/>
    </source>
</evidence>
<comment type="pathway">
    <text evidence="1 13">Lipid metabolism; fatty acid biosynthesis.</text>
</comment>
<dbReference type="InterPro" id="IPR050259">
    <property type="entry name" value="SDR"/>
</dbReference>
<evidence type="ECO:0000256" key="4">
    <source>
        <dbReference type="ARBA" id="ARBA00022516"/>
    </source>
</evidence>
<reference evidence="15" key="1">
    <citation type="submission" date="2014-03" db="EMBL/GenBank/DDBJ databases">
        <authorList>
            <person name="Genoscope - CEA"/>
        </authorList>
    </citation>
    <scope>NUCLEOTIDE SEQUENCE [LARGE SCALE GENOMIC DNA]</scope>
    <source>
        <strain evidence="15">CF27</strain>
    </source>
</reference>
<dbReference type="Gene3D" id="3.40.50.720">
    <property type="entry name" value="NAD(P)-binding Rossmann-like Domain"/>
    <property type="match status" value="1"/>
</dbReference>
<evidence type="ECO:0000256" key="10">
    <source>
        <dbReference type="PIRSR" id="PIRSR611284-1"/>
    </source>
</evidence>
<dbReference type="UniPathway" id="UPA00094"/>
<evidence type="ECO:0000259" key="14">
    <source>
        <dbReference type="SMART" id="SM00822"/>
    </source>
</evidence>
<proteinExistence type="inferred from homology"/>
<gene>
    <name evidence="15" type="primary">fabG</name>
    <name evidence="16" type="ORF">AFERRI_10089</name>
    <name evidence="15" type="ORF">AFERRI_40046</name>
</gene>
<evidence type="ECO:0000256" key="8">
    <source>
        <dbReference type="ARBA" id="ARBA00023098"/>
    </source>
</evidence>
<evidence type="ECO:0000256" key="3">
    <source>
        <dbReference type="ARBA" id="ARBA00012948"/>
    </source>
</evidence>
<evidence type="ECO:0000256" key="9">
    <source>
        <dbReference type="ARBA" id="ARBA00023160"/>
    </source>
</evidence>
<dbReference type="RefSeq" id="WP_035192393.1">
    <property type="nucleotide sequence ID" value="NZ_CCCS020000034.1"/>
</dbReference>
<evidence type="ECO:0000256" key="13">
    <source>
        <dbReference type="RuleBase" id="RU366074"/>
    </source>
</evidence>
<dbReference type="Proteomes" id="UP000193925">
    <property type="component" value="Chromosome AFERRI"/>
</dbReference>
<protein>
    <recommendedName>
        <fullName evidence="3 13">3-oxoacyl-[acyl-carrier-protein] reductase</fullName>
        <ecNumber evidence="3 13">1.1.1.100</ecNumber>
    </recommendedName>
</protein>
<dbReference type="PANTHER" id="PTHR42879:SF2">
    <property type="entry name" value="3-OXOACYL-[ACYL-CARRIER-PROTEIN] REDUCTASE FABG"/>
    <property type="match status" value="1"/>
</dbReference>
<feature type="domain" description="Ketoreductase" evidence="14">
    <location>
        <begin position="8"/>
        <end position="191"/>
    </location>
</feature>
<dbReference type="SUPFAM" id="SSF51735">
    <property type="entry name" value="NAD(P)-binding Rossmann-fold domains"/>
    <property type="match status" value="1"/>
</dbReference>
<evidence type="ECO:0000256" key="6">
    <source>
        <dbReference type="ARBA" id="ARBA00022857"/>
    </source>
</evidence>
<dbReference type="FunFam" id="3.40.50.720:FF:000037">
    <property type="entry name" value="3-oxoacyl-[acyl-carrier-protein] reductase FabG"/>
    <property type="match status" value="1"/>
</dbReference>
<dbReference type="GO" id="GO:0051287">
    <property type="term" value="F:NAD binding"/>
    <property type="evidence" value="ECO:0007669"/>
    <property type="project" value="UniProtKB-UniRule"/>
</dbReference>
<feature type="binding site" evidence="11">
    <location>
        <position position="39"/>
    </location>
    <ligand>
        <name>NADP(+)</name>
        <dbReference type="ChEBI" id="CHEBI:58349"/>
    </ligand>
</feature>
<evidence type="ECO:0000256" key="7">
    <source>
        <dbReference type="ARBA" id="ARBA00023002"/>
    </source>
</evidence>
<organism evidence="15">
    <name type="scientific">Acidithiobacillus ferrivorans</name>
    <dbReference type="NCBI Taxonomy" id="160808"/>
    <lineage>
        <taxon>Bacteria</taxon>
        <taxon>Pseudomonadati</taxon>
        <taxon>Pseudomonadota</taxon>
        <taxon>Acidithiobacillia</taxon>
        <taxon>Acidithiobacillales</taxon>
        <taxon>Acidithiobacillaceae</taxon>
        <taxon>Acidithiobacillus</taxon>
    </lineage>
</organism>
<comment type="function">
    <text evidence="13">Catalyzes the NADPH-dependent reduction of beta-ketoacyl-ACP substrates to beta-hydroxyacyl-ACP products, the first reductive step in the elongation cycle of fatty acid biosynthesis.</text>
</comment>
<dbReference type="NCBIfam" id="NF004197">
    <property type="entry name" value="PRK05653.1-1"/>
    <property type="match status" value="1"/>
</dbReference>
<dbReference type="CDD" id="cd05333">
    <property type="entry name" value="BKR_SDR_c"/>
    <property type="match status" value="1"/>
</dbReference>
<dbReference type="InterPro" id="IPR011284">
    <property type="entry name" value="3oxo_ACP_reduc"/>
</dbReference>
<keyword evidence="4 13" id="KW-0444">Lipid biosynthesis</keyword>
<dbReference type="GO" id="GO:0004316">
    <property type="term" value="F:3-oxoacyl-[acyl-carrier-protein] reductase (NADPH) activity"/>
    <property type="evidence" value="ECO:0007669"/>
    <property type="project" value="UniProtKB-UniRule"/>
</dbReference>
<keyword evidence="8 13" id="KW-0443">Lipid metabolism</keyword>
<comment type="subunit">
    <text evidence="13">Homotetramer.</text>
</comment>
<dbReference type="InterPro" id="IPR020904">
    <property type="entry name" value="Sc_DH/Rdtase_CS"/>
</dbReference>
<keyword evidence="5 13" id="KW-0276">Fatty acid metabolism</keyword>
<evidence type="ECO:0000313" key="17">
    <source>
        <dbReference type="Proteomes" id="UP000193925"/>
    </source>
</evidence>
<evidence type="ECO:0000256" key="1">
    <source>
        <dbReference type="ARBA" id="ARBA00005194"/>
    </source>
</evidence>
<feature type="binding site" evidence="11">
    <location>
        <position position="189"/>
    </location>
    <ligand>
        <name>NADP(+)</name>
        <dbReference type="ChEBI" id="CHEBI:58349"/>
    </ligand>
</feature>
<dbReference type="PANTHER" id="PTHR42879">
    <property type="entry name" value="3-OXOACYL-(ACYL-CARRIER-PROTEIN) REDUCTASE"/>
    <property type="match status" value="1"/>
</dbReference>
<evidence type="ECO:0000256" key="2">
    <source>
        <dbReference type="ARBA" id="ARBA00006484"/>
    </source>
</evidence>
<evidence type="ECO:0000256" key="12">
    <source>
        <dbReference type="RuleBase" id="RU000363"/>
    </source>
</evidence>
<evidence type="ECO:0000313" key="15">
    <source>
        <dbReference type="EMBL" id="CDQ10094.1"/>
    </source>
</evidence>
<dbReference type="EC" id="1.1.1.100" evidence="3 13"/>
<dbReference type="SMART" id="SM00822">
    <property type="entry name" value="PKS_KR"/>
    <property type="match status" value="1"/>
</dbReference>
<dbReference type="PRINTS" id="PR00080">
    <property type="entry name" value="SDRFAMILY"/>
</dbReference>
<sequence length="249" mass="25725">MAGSLEGQLALITGGSRGIGQEIARVLGRQGARIVATATTPAGAEHVSADLAAHGIRGTGVALDVTDDAAMSAVLAQIQASHGAPTILVNNAGITRDQLLLRMKDDDWDDVMATNLRAVYRLSKLCVRDMLKTRFGRIINITSVVGVMGNAGQTNYAAAKAGVAGFTRAMAREVAARQVTVNCVAPGFISTDMTEGLNEAQRGMLLQQIPAGRLGVVADVAAAVAYLAGPDAGYVTGQILHVNGGMWMG</sequence>
<reference evidence="16 17" key="3">
    <citation type="submission" date="2017-03" db="EMBL/GenBank/DDBJ databases">
        <authorList>
            <person name="Regsiter A."/>
            <person name="William W."/>
        </authorList>
    </citation>
    <scope>NUCLEOTIDE SEQUENCE [LARGE SCALE GENOMIC DNA]</scope>
    <source>
        <strain evidence="16">PRJEB5721</strain>
    </source>
</reference>
<dbReference type="EMBL" id="CCCS020000034">
    <property type="protein sequence ID" value="CDQ10094.1"/>
    <property type="molecule type" value="Genomic_DNA"/>
</dbReference>
<dbReference type="Pfam" id="PF00106">
    <property type="entry name" value="adh_short"/>
    <property type="match status" value="1"/>
</dbReference>
<dbReference type="GO" id="GO:0030497">
    <property type="term" value="P:fatty acid elongation"/>
    <property type="evidence" value="ECO:0007669"/>
    <property type="project" value="UniProtKB-ARBA"/>
</dbReference>
<accession>A0A060UU66</accession>
<dbReference type="InterPro" id="IPR057326">
    <property type="entry name" value="KR_dom"/>
</dbReference>
<dbReference type="NCBIfam" id="TIGR01830">
    <property type="entry name" value="3oxo_ACP_reduc"/>
    <property type="match status" value="1"/>
</dbReference>
<dbReference type="AlphaFoldDB" id="A0A060UU66"/>
<keyword evidence="17" id="KW-1185">Reference proteome</keyword>
<feature type="binding site" evidence="11">
    <location>
        <position position="91"/>
    </location>
    <ligand>
        <name>NADP(+)</name>
        <dbReference type="ChEBI" id="CHEBI:58349"/>
    </ligand>
</feature>
<feature type="binding site" evidence="11">
    <location>
        <begin position="156"/>
        <end position="160"/>
    </location>
    <ligand>
        <name>NADP(+)</name>
        <dbReference type="ChEBI" id="CHEBI:58349"/>
    </ligand>
</feature>
<dbReference type="InterPro" id="IPR002347">
    <property type="entry name" value="SDR_fam"/>
</dbReference>
<keyword evidence="7 13" id="KW-0560">Oxidoreductase</keyword>
<feature type="binding site" evidence="11">
    <location>
        <begin position="14"/>
        <end position="17"/>
    </location>
    <ligand>
        <name>NADP(+)</name>
        <dbReference type="ChEBI" id="CHEBI:58349"/>
    </ligand>
</feature>
<comment type="catalytic activity">
    <reaction evidence="13">
        <text>a (3R)-hydroxyacyl-[ACP] + NADP(+) = a 3-oxoacyl-[ACP] + NADPH + H(+)</text>
        <dbReference type="Rhea" id="RHEA:17397"/>
        <dbReference type="Rhea" id="RHEA-COMP:9916"/>
        <dbReference type="Rhea" id="RHEA-COMP:9945"/>
        <dbReference type="ChEBI" id="CHEBI:15378"/>
        <dbReference type="ChEBI" id="CHEBI:57783"/>
        <dbReference type="ChEBI" id="CHEBI:58349"/>
        <dbReference type="ChEBI" id="CHEBI:78776"/>
        <dbReference type="ChEBI" id="CHEBI:78827"/>
        <dbReference type="EC" id="1.1.1.100"/>
    </reaction>
</comment>
<dbReference type="EMBL" id="LT841305">
    <property type="protein sequence ID" value="SMH64056.1"/>
    <property type="molecule type" value="Genomic_DNA"/>
</dbReference>
<keyword evidence="9 13" id="KW-0275">Fatty acid biosynthesis</keyword>
<keyword evidence="6 11" id="KW-0521">NADP</keyword>
<evidence type="ECO:0000313" key="16">
    <source>
        <dbReference type="EMBL" id="SMH64056.1"/>
    </source>
</evidence>
<dbReference type="NCBIfam" id="NF009466">
    <property type="entry name" value="PRK12826.1-2"/>
    <property type="match status" value="1"/>
</dbReference>
<name>A0A060UU66_9PROT</name>
<dbReference type="PRINTS" id="PR00081">
    <property type="entry name" value="GDHRDH"/>
</dbReference>
<evidence type="ECO:0000256" key="11">
    <source>
        <dbReference type="PIRSR" id="PIRSR611284-2"/>
    </source>
</evidence>
<comment type="similarity">
    <text evidence="2 12">Belongs to the short-chain dehydrogenases/reductases (SDR) family.</text>
</comment>
<reference evidence="15" key="2">
    <citation type="submission" date="2014-07" db="EMBL/GenBank/DDBJ databases">
        <title>Initial genome analysis of the psychrotolerant acidophile Acidithiobacillus ferrivorans CF27: insights into iron and sulfur oxidation pathways and into biofilm formation.</title>
        <authorList>
            <person name="Talla E."/>
            <person name="Hedrich S."/>
            <person name="Mangenot S."/>
            <person name="Ji B."/>
            <person name="Johnson D.B."/>
            <person name="Barbe V."/>
            <person name="Bonnefoy V."/>
        </authorList>
    </citation>
    <scope>NUCLEOTIDE SEQUENCE [LARGE SCALE GENOMIC DNA]</scope>
    <source>
        <strain evidence="15">CF27</strain>
    </source>
</reference>
<dbReference type="PROSITE" id="PS00061">
    <property type="entry name" value="ADH_SHORT"/>
    <property type="match status" value="1"/>
</dbReference>